<accession>A0A9I9CKF6</accession>
<dbReference type="EnsemblPlants" id="MELO3C005040.2.1">
    <property type="protein sequence ID" value="MELO3C005040.2.1"/>
    <property type="gene ID" value="MELO3C005040.2"/>
</dbReference>
<evidence type="ECO:0000313" key="1">
    <source>
        <dbReference type="EnsemblPlants" id="MELO3C005040.2.1"/>
    </source>
</evidence>
<proteinExistence type="predicted"/>
<organism evidence="1">
    <name type="scientific">Cucumis melo</name>
    <name type="common">Muskmelon</name>
    <dbReference type="NCBI Taxonomy" id="3656"/>
    <lineage>
        <taxon>Eukaryota</taxon>
        <taxon>Viridiplantae</taxon>
        <taxon>Streptophyta</taxon>
        <taxon>Embryophyta</taxon>
        <taxon>Tracheophyta</taxon>
        <taxon>Spermatophyta</taxon>
        <taxon>Magnoliopsida</taxon>
        <taxon>eudicotyledons</taxon>
        <taxon>Gunneridae</taxon>
        <taxon>Pentapetalae</taxon>
        <taxon>rosids</taxon>
        <taxon>fabids</taxon>
        <taxon>Cucurbitales</taxon>
        <taxon>Cucurbitaceae</taxon>
        <taxon>Benincaseae</taxon>
        <taxon>Cucumis</taxon>
    </lineage>
</organism>
<protein>
    <submittedName>
        <fullName evidence="1">Uncharacterized protein</fullName>
    </submittedName>
</protein>
<name>A0A9I9CKF6_CUCME</name>
<sequence>MSHDGRHAADARDDRVRYLARVHGREGHRRAQMLLEYLMMDKKARDDSRRLANTRDGLFKIFNDS</sequence>
<dbReference type="AlphaFoldDB" id="A0A9I9CKF6"/>
<reference evidence="1" key="1">
    <citation type="submission" date="2023-03" db="UniProtKB">
        <authorList>
            <consortium name="EnsemblPlants"/>
        </authorList>
    </citation>
    <scope>IDENTIFICATION</scope>
</reference>
<dbReference type="Gramene" id="MELO3C005040.2.1">
    <property type="protein sequence ID" value="MELO3C005040.2.1"/>
    <property type="gene ID" value="MELO3C005040.2"/>
</dbReference>